<protein>
    <submittedName>
        <fullName evidence="1">Uncharacterized protein</fullName>
    </submittedName>
</protein>
<dbReference type="RefSeq" id="WP_106215057.1">
    <property type="nucleotide sequence ID" value="NZ_PVTL01000012.1"/>
</dbReference>
<evidence type="ECO:0000313" key="1">
    <source>
        <dbReference type="EMBL" id="PRY64692.1"/>
    </source>
</evidence>
<dbReference type="Proteomes" id="UP000237983">
    <property type="component" value="Unassembled WGS sequence"/>
</dbReference>
<reference evidence="1 2" key="1">
    <citation type="submission" date="2018-03" db="EMBL/GenBank/DDBJ databases">
        <title>Genomic Encyclopedia of Type Strains, Phase III (KMG-III): the genomes of soil and plant-associated and newly described type strains.</title>
        <authorList>
            <person name="Whitman W."/>
        </authorList>
    </citation>
    <scope>NUCLEOTIDE SEQUENCE [LARGE SCALE GENOMIC DNA]</scope>
    <source>
        <strain evidence="1 2">CGMCC 1.12484</strain>
    </source>
</reference>
<proteinExistence type="predicted"/>
<name>A0A2T0V3E5_9MICO</name>
<sequence>MMPTAVPVGEEKLHGRNKISSRAIRSVVSAITAGELDTAAKTVAVELSDENGGLTVTVSAPITIAPLLARDGFTAQKGVTAQRRPTGTVLERAAAAQNTIRERVLELTGSTAAAVNLRLTEARIEGGVRLQ</sequence>
<accession>A0A2T0V3E5</accession>
<organism evidence="1 2">
    <name type="scientific">Glaciihabitans tibetensis</name>
    <dbReference type="NCBI Taxonomy" id="1266600"/>
    <lineage>
        <taxon>Bacteria</taxon>
        <taxon>Bacillati</taxon>
        <taxon>Actinomycetota</taxon>
        <taxon>Actinomycetes</taxon>
        <taxon>Micrococcales</taxon>
        <taxon>Microbacteriaceae</taxon>
        <taxon>Glaciihabitans</taxon>
    </lineage>
</organism>
<evidence type="ECO:0000313" key="2">
    <source>
        <dbReference type="Proteomes" id="UP000237983"/>
    </source>
</evidence>
<comment type="caution">
    <text evidence="1">The sequence shown here is derived from an EMBL/GenBank/DDBJ whole genome shotgun (WGS) entry which is preliminary data.</text>
</comment>
<dbReference type="AlphaFoldDB" id="A0A2T0V3E5"/>
<gene>
    <name evidence="1" type="ORF">B0I08_11277</name>
</gene>
<dbReference type="OrthoDB" id="5122951at2"/>
<keyword evidence="2" id="KW-1185">Reference proteome</keyword>
<dbReference type="EMBL" id="PVTL01000012">
    <property type="protein sequence ID" value="PRY64692.1"/>
    <property type="molecule type" value="Genomic_DNA"/>
</dbReference>